<reference evidence="2 3" key="1">
    <citation type="submission" date="2016-11" db="EMBL/GenBank/DDBJ databases">
        <authorList>
            <person name="Jaros S."/>
            <person name="Januszkiewicz K."/>
            <person name="Wedrychowicz H."/>
        </authorList>
    </citation>
    <scope>NUCLEOTIDE SEQUENCE [LARGE SCALE GENOMIC DNA]</scope>
    <source>
        <strain evidence="2 3">DSM 21425</strain>
    </source>
</reference>
<dbReference type="EMBL" id="FQYY01000008">
    <property type="protein sequence ID" value="SHJ09898.1"/>
    <property type="molecule type" value="Genomic_DNA"/>
</dbReference>
<accession>A0A1M6GJ17</accession>
<gene>
    <name evidence="2" type="ORF">SAMN04488096_10863</name>
</gene>
<dbReference type="Proteomes" id="UP000184225">
    <property type="component" value="Unassembled WGS sequence"/>
</dbReference>
<dbReference type="PANTHER" id="PTHR22916">
    <property type="entry name" value="GLYCOSYLTRANSFERASE"/>
    <property type="match status" value="1"/>
</dbReference>
<dbReference type="Gene3D" id="3.90.550.10">
    <property type="entry name" value="Spore Coat Polysaccharide Biosynthesis Protein SpsA, Chain A"/>
    <property type="match status" value="1"/>
</dbReference>
<dbReference type="Pfam" id="PF00535">
    <property type="entry name" value="Glycos_transf_2"/>
    <property type="match status" value="1"/>
</dbReference>
<evidence type="ECO:0000313" key="2">
    <source>
        <dbReference type="EMBL" id="SHJ09898.1"/>
    </source>
</evidence>
<evidence type="ECO:0000313" key="3">
    <source>
        <dbReference type="Proteomes" id="UP000184225"/>
    </source>
</evidence>
<name>A0A1M6GJ17_9FLAO</name>
<sequence length="311" mass="36215">MPFFSVVIPLYNKETHIKNTLQDVLDQNFKDFEVIIVNDGSTDKSVSIVEKFTDTRIKLFHQDNQGAAAARNYGIEQASAKHIALLDADDMWKNNHLEEFYKSLQKFPDAGVYCNAYQLKLRSNFTHNASYNLENLKEIQLVKDYFKASCIHPLIMTSGVAFKKQKFFDVGGFDPKIISGQDIDLWIRFALYTEIVFNPKITACYDKTVANSLSKKHLRKIKYEFLNNYKEQENKNPSFKNYLDLNRYAVAIQCKYYNDKEVFQLLKKEINAASLTKKQLFLLNSPTFLVKNLKKLHSYLIEKNIYLTAFK</sequence>
<dbReference type="RefSeq" id="WP_073152495.1">
    <property type="nucleotide sequence ID" value="NZ_FQYY01000008.1"/>
</dbReference>
<organism evidence="2 3">
    <name type="scientific">Mesonia phycicola</name>
    <dbReference type="NCBI Taxonomy" id="579105"/>
    <lineage>
        <taxon>Bacteria</taxon>
        <taxon>Pseudomonadati</taxon>
        <taxon>Bacteroidota</taxon>
        <taxon>Flavobacteriia</taxon>
        <taxon>Flavobacteriales</taxon>
        <taxon>Flavobacteriaceae</taxon>
        <taxon>Mesonia</taxon>
    </lineage>
</organism>
<proteinExistence type="predicted"/>
<dbReference type="CDD" id="cd00761">
    <property type="entry name" value="Glyco_tranf_GTA_type"/>
    <property type="match status" value="1"/>
</dbReference>
<dbReference type="STRING" id="579105.SAMN04488096_10863"/>
<dbReference type="InterPro" id="IPR001173">
    <property type="entry name" value="Glyco_trans_2-like"/>
</dbReference>
<dbReference type="OrthoDB" id="6307329at2"/>
<dbReference type="InterPro" id="IPR029044">
    <property type="entry name" value="Nucleotide-diphossugar_trans"/>
</dbReference>
<dbReference type="SUPFAM" id="SSF53448">
    <property type="entry name" value="Nucleotide-diphospho-sugar transferases"/>
    <property type="match status" value="1"/>
</dbReference>
<evidence type="ECO:0000259" key="1">
    <source>
        <dbReference type="Pfam" id="PF00535"/>
    </source>
</evidence>
<feature type="domain" description="Glycosyltransferase 2-like" evidence="1">
    <location>
        <begin position="5"/>
        <end position="144"/>
    </location>
</feature>
<keyword evidence="2" id="KW-0808">Transferase</keyword>
<dbReference type="GO" id="GO:0016758">
    <property type="term" value="F:hexosyltransferase activity"/>
    <property type="evidence" value="ECO:0007669"/>
    <property type="project" value="UniProtKB-ARBA"/>
</dbReference>
<keyword evidence="3" id="KW-1185">Reference proteome</keyword>
<dbReference type="AlphaFoldDB" id="A0A1M6GJ17"/>
<protein>
    <submittedName>
        <fullName evidence="2">Glycosyl transferase family 2</fullName>
    </submittedName>
</protein>